<comment type="caution">
    <text evidence="2">The sequence shown here is derived from an EMBL/GenBank/DDBJ whole genome shotgun (WGS) entry which is preliminary data.</text>
</comment>
<keyword evidence="3" id="KW-1185">Reference proteome</keyword>
<organism evidence="2 3">
    <name type="scientific">Brachionus plicatilis</name>
    <name type="common">Marine rotifer</name>
    <name type="synonym">Brachionus muelleri</name>
    <dbReference type="NCBI Taxonomy" id="10195"/>
    <lineage>
        <taxon>Eukaryota</taxon>
        <taxon>Metazoa</taxon>
        <taxon>Spiralia</taxon>
        <taxon>Gnathifera</taxon>
        <taxon>Rotifera</taxon>
        <taxon>Eurotatoria</taxon>
        <taxon>Monogononta</taxon>
        <taxon>Pseudotrocha</taxon>
        <taxon>Ploima</taxon>
        <taxon>Brachionidae</taxon>
        <taxon>Brachionus</taxon>
    </lineage>
</organism>
<accession>A0A3M7QVK5</accession>
<evidence type="ECO:0000313" key="3">
    <source>
        <dbReference type="Proteomes" id="UP000276133"/>
    </source>
</evidence>
<dbReference type="EMBL" id="REGN01005071">
    <property type="protein sequence ID" value="RNA14975.1"/>
    <property type="molecule type" value="Genomic_DNA"/>
</dbReference>
<proteinExistence type="predicted"/>
<feature type="region of interest" description="Disordered" evidence="1">
    <location>
        <begin position="1"/>
        <end position="55"/>
    </location>
</feature>
<sequence length="78" mass="9247">MEANFANRHKFDPFPSLNPFNNRTNVNTKPVQSSENRTQNQNQNSPFPSLNMVKPNVPPDLYTNQFYMNSKFRRTKLW</sequence>
<feature type="compositionally biased region" description="Polar residues" evidence="1">
    <location>
        <begin position="18"/>
        <end position="48"/>
    </location>
</feature>
<dbReference type="Proteomes" id="UP000276133">
    <property type="component" value="Unassembled WGS sequence"/>
</dbReference>
<evidence type="ECO:0000313" key="2">
    <source>
        <dbReference type="EMBL" id="RNA14975.1"/>
    </source>
</evidence>
<gene>
    <name evidence="2" type="ORF">BpHYR1_027667</name>
</gene>
<name>A0A3M7QVK5_BRAPC</name>
<protein>
    <submittedName>
        <fullName evidence="2">Uncharacterized protein</fullName>
    </submittedName>
</protein>
<reference evidence="2 3" key="1">
    <citation type="journal article" date="2018" name="Sci. Rep.">
        <title>Genomic signatures of local adaptation to the degree of environmental predictability in rotifers.</title>
        <authorList>
            <person name="Franch-Gras L."/>
            <person name="Hahn C."/>
            <person name="Garcia-Roger E.M."/>
            <person name="Carmona M.J."/>
            <person name="Serra M."/>
            <person name="Gomez A."/>
        </authorList>
    </citation>
    <scope>NUCLEOTIDE SEQUENCE [LARGE SCALE GENOMIC DNA]</scope>
    <source>
        <strain evidence="2">HYR1</strain>
    </source>
</reference>
<dbReference type="AlphaFoldDB" id="A0A3M7QVK5"/>
<evidence type="ECO:0000256" key="1">
    <source>
        <dbReference type="SAM" id="MobiDB-lite"/>
    </source>
</evidence>